<feature type="domain" description="Calcineurin-like phosphoesterase" evidence="5">
    <location>
        <begin position="106"/>
        <end position="325"/>
    </location>
</feature>
<evidence type="ECO:0000259" key="5">
    <source>
        <dbReference type="Pfam" id="PF00149"/>
    </source>
</evidence>
<evidence type="ECO:0000256" key="3">
    <source>
        <dbReference type="SAM" id="MobiDB-lite"/>
    </source>
</evidence>
<dbReference type="PANTHER" id="PTHR10161">
    <property type="entry name" value="TARTRATE-RESISTANT ACID PHOSPHATASE TYPE 5"/>
    <property type="match status" value="1"/>
</dbReference>
<dbReference type="Pfam" id="PF00149">
    <property type="entry name" value="Metallophos"/>
    <property type="match status" value="1"/>
</dbReference>
<keyword evidence="1 4" id="KW-0732">Signal</keyword>
<reference evidence="6 7" key="1">
    <citation type="submission" date="2021-08" db="EMBL/GenBank/DDBJ databases">
        <title>Comparative Genomics Analysis of the Genus Qipengyuania Reveals Extensive Genetic Diversity and Metabolic Versatility, Including the Description of Fifteen Novel Species.</title>
        <authorList>
            <person name="Liu Y."/>
        </authorList>
    </citation>
    <scope>NUCLEOTIDE SEQUENCE [LARGE SCALE GENOMIC DNA]</scope>
    <source>
        <strain evidence="6 7">GH25</strain>
    </source>
</reference>
<dbReference type="InterPro" id="IPR004843">
    <property type="entry name" value="Calcineurin-like_PHP"/>
</dbReference>
<proteinExistence type="predicted"/>
<evidence type="ECO:0000256" key="2">
    <source>
        <dbReference type="ARBA" id="ARBA00022801"/>
    </source>
</evidence>
<keyword evidence="7" id="KW-1185">Reference proteome</keyword>
<dbReference type="InterPro" id="IPR029052">
    <property type="entry name" value="Metallo-depent_PP-like"/>
</dbReference>
<evidence type="ECO:0000256" key="4">
    <source>
        <dbReference type="SAM" id="SignalP"/>
    </source>
</evidence>
<keyword evidence="2" id="KW-0378">Hydrolase</keyword>
<dbReference type="InterPro" id="IPR051558">
    <property type="entry name" value="Metallophosphoesterase_PAP"/>
</dbReference>
<comment type="caution">
    <text evidence="6">The sequence shown here is derived from an EMBL/GenBank/DDBJ whole genome shotgun (WGS) entry which is preliminary data.</text>
</comment>
<evidence type="ECO:0000313" key="7">
    <source>
        <dbReference type="Proteomes" id="UP000776651"/>
    </source>
</evidence>
<feature type="chain" id="PRO_5045367187" evidence="4">
    <location>
        <begin position="27"/>
        <end position="424"/>
    </location>
</feature>
<dbReference type="EMBL" id="JAIGNQ010000001">
    <property type="protein sequence ID" value="MBX7487505.1"/>
    <property type="molecule type" value="Genomic_DNA"/>
</dbReference>
<evidence type="ECO:0000256" key="1">
    <source>
        <dbReference type="ARBA" id="ARBA00022729"/>
    </source>
</evidence>
<feature type="signal peptide" evidence="4">
    <location>
        <begin position="1"/>
        <end position="26"/>
    </location>
</feature>
<dbReference type="PANTHER" id="PTHR10161:SF14">
    <property type="entry name" value="TARTRATE-RESISTANT ACID PHOSPHATASE TYPE 5"/>
    <property type="match status" value="1"/>
</dbReference>
<dbReference type="SUPFAM" id="SSF56300">
    <property type="entry name" value="Metallo-dependent phosphatases"/>
    <property type="match status" value="1"/>
</dbReference>
<evidence type="ECO:0000313" key="6">
    <source>
        <dbReference type="EMBL" id="MBX7487505.1"/>
    </source>
</evidence>
<name>A0ABS7JFT1_9SPHN</name>
<sequence>MRSALAALTSALLLSAFALVPQAAAAQGGDPAKTHEISFVALGDTGYIPAYDTPDDDDPRFRTLGEYLGNEATDWLEHNRNLSGFRATPWQFEPAIGGFVPASGMYPVAMAAAEVCKREDCDFGALMGDNIYPDGATLGADGISDERRFREMLDQPFGTFGEGKAGFTLYAMMGNHDWHISREATEAQLEYLKAHPAFTMPDLFYRAVPQGMEGKLEIFVVDTEMLLAGTQVHEDDLDAEGNEIRNTPLEEWPHYVRASNARERGMIEWLTAALQSSTAKWKIVMGHHALWSSGGSKYEKARALRKLMLDPICRYADAYIAGDDHLIEAYTDDCSTVSGAPAEPVPMFVSGAGSKYRQQHVPFAEKQIAANPQMTNLFSRGSTWGFLHVGIGADTLDATLYSTPADQSGRPVEEARFTFPHRSK</sequence>
<feature type="region of interest" description="Disordered" evidence="3">
    <location>
        <begin position="402"/>
        <end position="424"/>
    </location>
</feature>
<dbReference type="Proteomes" id="UP000776651">
    <property type="component" value="Unassembled WGS sequence"/>
</dbReference>
<organism evidence="6 7">
    <name type="scientific">Qipengyuania pacifica</name>
    <dbReference type="NCBI Taxonomy" id="2860199"/>
    <lineage>
        <taxon>Bacteria</taxon>
        <taxon>Pseudomonadati</taxon>
        <taxon>Pseudomonadota</taxon>
        <taxon>Alphaproteobacteria</taxon>
        <taxon>Sphingomonadales</taxon>
        <taxon>Erythrobacteraceae</taxon>
        <taxon>Qipengyuania</taxon>
    </lineage>
</organism>
<accession>A0ABS7JFT1</accession>
<protein>
    <submittedName>
        <fullName evidence="6">Metallophosphoesterase</fullName>
    </submittedName>
</protein>
<gene>
    <name evidence="6" type="ORF">K3177_03165</name>
</gene>
<dbReference type="RefSeq" id="WP_221596979.1">
    <property type="nucleotide sequence ID" value="NZ_JAIGNQ010000001.1"/>
</dbReference>
<dbReference type="Gene3D" id="3.60.21.10">
    <property type="match status" value="1"/>
</dbReference>